<reference evidence="7 8" key="1">
    <citation type="submission" date="2016-08" db="EMBL/GenBank/DDBJ databases">
        <authorList>
            <person name="Seilhamer J.J."/>
        </authorList>
    </citation>
    <scope>NUCLEOTIDE SEQUENCE [LARGE SCALE GENOMIC DNA]</scope>
    <source>
        <strain evidence="7">Buetzberg</strain>
    </source>
</reference>
<dbReference type="InterPro" id="IPR013785">
    <property type="entry name" value="Aldolase_TIM"/>
</dbReference>
<keyword evidence="4" id="KW-0408">Iron</keyword>
<keyword evidence="1" id="KW-0004">4Fe-4S</keyword>
<keyword evidence="8" id="KW-1185">Reference proteome</keyword>
<keyword evidence="3" id="KW-0479">Metal-binding</keyword>
<dbReference type="GO" id="GO:0051537">
    <property type="term" value="F:2 iron, 2 sulfur cluster binding"/>
    <property type="evidence" value="ECO:0007669"/>
    <property type="project" value="TreeGrafter"/>
</dbReference>
<dbReference type="EMBL" id="LT607756">
    <property type="protein sequence ID" value="SCG86598.1"/>
    <property type="molecule type" value="Genomic_DNA"/>
</dbReference>
<dbReference type="KEGG" id="mcub:MCBB_2050"/>
<dbReference type="Proteomes" id="UP000094707">
    <property type="component" value="Chromosome I"/>
</dbReference>
<dbReference type="STRING" id="118062.MCBB_2050"/>
<evidence type="ECO:0000256" key="3">
    <source>
        <dbReference type="ARBA" id="ARBA00022723"/>
    </source>
</evidence>
<evidence type="ECO:0000313" key="8">
    <source>
        <dbReference type="Proteomes" id="UP000094707"/>
    </source>
</evidence>
<evidence type="ECO:0000256" key="5">
    <source>
        <dbReference type="ARBA" id="ARBA00023014"/>
    </source>
</evidence>
<evidence type="ECO:0000256" key="4">
    <source>
        <dbReference type="ARBA" id="ARBA00023004"/>
    </source>
</evidence>
<name>A0A1D3L4W8_9EURY</name>
<dbReference type="OrthoDB" id="67071at2157"/>
<evidence type="ECO:0000256" key="1">
    <source>
        <dbReference type="ARBA" id="ARBA00022485"/>
    </source>
</evidence>
<dbReference type="GO" id="GO:0004076">
    <property type="term" value="F:biotin synthase activity"/>
    <property type="evidence" value="ECO:0007669"/>
    <property type="project" value="InterPro"/>
</dbReference>
<dbReference type="PANTHER" id="PTHR22976:SF2">
    <property type="entry name" value="BIOTIN SYNTHASE, MITOCHONDRIAL"/>
    <property type="match status" value="1"/>
</dbReference>
<protein>
    <recommendedName>
        <fullName evidence="6">Radical SAM core domain-containing protein</fullName>
    </recommendedName>
</protein>
<dbReference type="PATRIC" id="fig|129848.4.peg.2100"/>
<dbReference type="AlphaFoldDB" id="A0A1D3L4W8"/>
<dbReference type="GeneID" id="30412885"/>
<organism evidence="7 8">
    <name type="scientific">Methanobacterium congolense</name>
    <dbReference type="NCBI Taxonomy" id="118062"/>
    <lineage>
        <taxon>Archaea</taxon>
        <taxon>Methanobacteriati</taxon>
        <taxon>Methanobacteriota</taxon>
        <taxon>Methanomada group</taxon>
        <taxon>Methanobacteria</taxon>
        <taxon>Methanobacteriales</taxon>
        <taxon>Methanobacteriaceae</taxon>
        <taxon>Methanobacterium</taxon>
    </lineage>
</organism>
<dbReference type="PROSITE" id="PS51918">
    <property type="entry name" value="RADICAL_SAM"/>
    <property type="match status" value="1"/>
</dbReference>
<feature type="domain" description="Radical SAM core" evidence="6">
    <location>
        <begin position="26"/>
        <end position="249"/>
    </location>
</feature>
<keyword evidence="2" id="KW-0949">S-adenosyl-L-methionine</keyword>
<dbReference type="InterPro" id="IPR002684">
    <property type="entry name" value="Biotin_synth/BioAB"/>
</dbReference>
<dbReference type="GO" id="GO:0046872">
    <property type="term" value="F:metal ion binding"/>
    <property type="evidence" value="ECO:0007669"/>
    <property type="project" value="UniProtKB-KW"/>
</dbReference>
<dbReference type="InterPro" id="IPR007197">
    <property type="entry name" value="rSAM"/>
</dbReference>
<dbReference type="SMART" id="SM00729">
    <property type="entry name" value="Elp3"/>
    <property type="match status" value="1"/>
</dbReference>
<keyword evidence="5" id="KW-0411">Iron-sulfur</keyword>
<dbReference type="InterPro" id="IPR006638">
    <property type="entry name" value="Elp3/MiaA/NifB-like_rSAM"/>
</dbReference>
<evidence type="ECO:0000313" key="7">
    <source>
        <dbReference type="EMBL" id="SCG86598.1"/>
    </source>
</evidence>
<gene>
    <name evidence="7" type="ORF">MCBB_2050</name>
</gene>
<dbReference type="RefSeq" id="WP_071907647.1">
    <property type="nucleotide sequence ID" value="NZ_LT607756.1"/>
</dbReference>
<dbReference type="NCBIfam" id="NF004911">
    <property type="entry name" value="PRK06267.1"/>
    <property type="match status" value="1"/>
</dbReference>
<dbReference type="Gene3D" id="3.20.20.70">
    <property type="entry name" value="Aldolase class I"/>
    <property type="match status" value="1"/>
</dbReference>
<dbReference type="SFLD" id="SFLDS00029">
    <property type="entry name" value="Radical_SAM"/>
    <property type="match status" value="1"/>
</dbReference>
<dbReference type="GO" id="GO:0051539">
    <property type="term" value="F:4 iron, 4 sulfur cluster binding"/>
    <property type="evidence" value="ECO:0007669"/>
    <property type="project" value="UniProtKB-KW"/>
</dbReference>
<dbReference type="Pfam" id="PF04055">
    <property type="entry name" value="Radical_SAM"/>
    <property type="match status" value="1"/>
</dbReference>
<accession>A0A1D3L4W8</accession>
<sequence>MNLIESIENHRTLDLLQEANEITLKRHGSSITLERAVFLSWWCDKGDCTFCYMSSQKSRIKEPEKARRHVNSILAEAELTRRLGWNIEFLSGGYGSFTTPEIQNIAENIYDITGKPVWLNIGITSELEAYGKEIAGVTGAVEVANPELHNKICPSKSLDDIGHMLELAGDMGFKKAVTIILGLGETPGDLEYLWEMIEDLGINRVIFYSLNPHKDTAYENSPQPASLYYAGVVAATRIRFPELEIITGTWTDNLANIGSLILAGANGLTKFPLFKMFGTGYGRRVEEEVRWAGRSLEGTFTDFDMLTTGTIPHPKVEPFIKRYIDMCLNNKSEQNKD</sequence>
<dbReference type="PANTHER" id="PTHR22976">
    <property type="entry name" value="BIOTIN SYNTHASE"/>
    <property type="match status" value="1"/>
</dbReference>
<dbReference type="SUPFAM" id="SSF102114">
    <property type="entry name" value="Radical SAM enzymes"/>
    <property type="match status" value="1"/>
</dbReference>
<dbReference type="InterPro" id="IPR058240">
    <property type="entry name" value="rSAM_sf"/>
</dbReference>
<evidence type="ECO:0000256" key="2">
    <source>
        <dbReference type="ARBA" id="ARBA00022691"/>
    </source>
</evidence>
<evidence type="ECO:0000259" key="6">
    <source>
        <dbReference type="PROSITE" id="PS51918"/>
    </source>
</evidence>
<dbReference type="GO" id="GO:0009102">
    <property type="term" value="P:biotin biosynthetic process"/>
    <property type="evidence" value="ECO:0007669"/>
    <property type="project" value="InterPro"/>
</dbReference>
<dbReference type="CDD" id="cd01335">
    <property type="entry name" value="Radical_SAM"/>
    <property type="match status" value="1"/>
</dbReference>
<proteinExistence type="predicted"/>